<evidence type="ECO:0000313" key="3">
    <source>
        <dbReference type="Proteomes" id="UP001300383"/>
    </source>
</evidence>
<dbReference type="EMBL" id="JASGBQ010000005">
    <property type="protein sequence ID" value="MDI9241899.1"/>
    <property type="molecule type" value="Genomic_DNA"/>
</dbReference>
<feature type="compositionally biased region" description="Low complexity" evidence="1">
    <location>
        <begin position="71"/>
        <end position="96"/>
    </location>
</feature>
<accession>A0AAP4EWV8</accession>
<protein>
    <submittedName>
        <fullName evidence="2">Uncharacterized protein</fullName>
    </submittedName>
</protein>
<organism evidence="2 3">
    <name type="scientific">Fusibacillus kribbianus</name>
    <dbReference type="NCBI Taxonomy" id="3044208"/>
    <lineage>
        <taxon>Bacteria</taxon>
        <taxon>Bacillati</taxon>
        <taxon>Bacillota</taxon>
        <taxon>Clostridia</taxon>
        <taxon>Lachnospirales</taxon>
        <taxon>Lachnospiraceae</taxon>
        <taxon>Fusibacillus</taxon>
    </lineage>
</organism>
<dbReference type="Proteomes" id="UP001300383">
    <property type="component" value="Unassembled WGS sequence"/>
</dbReference>
<comment type="caution">
    <text evidence="2">The sequence shown here is derived from an EMBL/GenBank/DDBJ whole genome shotgun (WGS) entry which is preliminary data.</text>
</comment>
<evidence type="ECO:0000313" key="2">
    <source>
        <dbReference type="EMBL" id="MDI9241899.1"/>
    </source>
</evidence>
<proteinExistence type="predicted"/>
<reference evidence="2 3" key="1">
    <citation type="submission" date="2023-05" db="EMBL/GenBank/DDBJ databases">
        <title>[ruminococcus] sp. nov., isolated from a pig farm feces dump.</title>
        <authorList>
            <person name="Chang Y.-H."/>
        </authorList>
    </citation>
    <scope>NUCLEOTIDE SEQUENCE [LARGE SCALE GENOMIC DNA]</scope>
    <source>
        <strain evidence="2 3">YH-rum2234</strain>
    </source>
</reference>
<feature type="region of interest" description="Disordered" evidence="1">
    <location>
        <begin position="1"/>
        <end position="96"/>
    </location>
</feature>
<dbReference type="AlphaFoldDB" id="A0AAP4EWV8"/>
<evidence type="ECO:0000256" key="1">
    <source>
        <dbReference type="SAM" id="MobiDB-lite"/>
    </source>
</evidence>
<feature type="compositionally biased region" description="Low complexity" evidence="1">
    <location>
        <begin position="48"/>
        <end position="59"/>
    </location>
</feature>
<name>A0AAP4EWV8_9FIRM</name>
<keyword evidence="3" id="KW-1185">Reference proteome</keyword>
<gene>
    <name evidence="2" type="ORF">QJ036_05320</name>
</gene>
<sequence>MEESVAAEVHENPDAEAASVSGENAIAEQESGGKRPETESGTGHLSGTKATVAAETTVANSEGAGTKPEGTNAATAAPAQTPTAAPTTAASTQATTTEAIKYGNSGMAFDTLEEAEEWGFSYLESHPELDTVYSGFYMWQMSNEKYTVDFY</sequence>